<keyword evidence="1" id="KW-1133">Transmembrane helix</keyword>
<reference evidence="2" key="1">
    <citation type="submission" date="2021-01" db="EMBL/GenBank/DDBJ databases">
        <authorList>
            <consortium name="Genoscope - CEA"/>
            <person name="William W."/>
        </authorList>
    </citation>
    <scope>NUCLEOTIDE SEQUENCE</scope>
</reference>
<feature type="transmembrane region" description="Helical" evidence="1">
    <location>
        <begin position="141"/>
        <end position="159"/>
    </location>
</feature>
<gene>
    <name evidence="2" type="ORF">POCTA_138.1.T0170011</name>
</gene>
<keyword evidence="3" id="KW-1185">Reference proteome</keyword>
<organism evidence="2 3">
    <name type="scientific">Paramecium octaurelia</name>
    <dbReference type="NCBI Taxonomy" id="43137"/>
    <lineage>
        <taxon>Eukaryota</taxon>
        <taxon>Sar</taxon>
        <taxon>Alveolata</taxon>
        <taxon>Ciliophora</taxon>
        <taxon>Intramacronucleata</taxon>
        <taxon>Oligohymenophorea</taxon>
        <taxon>Peniculida</taxon>
        <taxon>Parameciidae</taxon>
        <taxon>Paramecium</taxon>
    </lineage>
</organism>
<protein>
    <recommendedName>
        <fullName evidence="4">Transmembrane protein</fullName>
    </recommendedName>
</protein>
<feature type="transmembrane region" description="Helical" evidence="1">
    <location>
        <begin position="73"/>
        <end position="90"/>
    </location>
</feature>
<dbReference type="AlphaFoldDB" id="A0A8S1T022"/>
<comment type="caution">
    <text evidence="2">The sequence shown here is derived from an EMBL/GenBank/DDBJ whole genome shotgun (WGS) entry which is preliminary data.</text>
</comment>
<keyword evidence="1" id="KW-0472">Membrane</keyword>
<evidence type="ECO:0000313" key="2">
    <source>
        <dbReference type="EMBL" id="CAD8145018.1"/>
    </source>
</evidence>
<sequence>MLNSSNSILCLLSFESKEYQSEIQNNQKQIVMYNQLQLQKNKNLNKEYQSEIEVLFTYSCYNYCVQCLHISNFLIYHLVIYFWVKAYIYYSNHCVRNHFHAFRTKKASCQIKNAKTNLSKVLFGLFNQQGKVHVYINFHTFFHFSFFHCSSAFHFFLVMEKAFRRKPNILSLSKLSDFSLLW</sequence>
<dbReference type="EMBL" id="CAJJDP010000017">
    <property type="protein sequence ID" value="CAD8145018.1"/>
    <property type="molecule type" value="Genomic_DNA"/>
</dbReference>
<name>A0A8S1T022_PAROT</name>
<proteinExistence type="predicted"/>
<keyword evidence="1" id="KW-0812">Transmembrane</keyword>
<dbReference type="Proteomes" id="UP000683925">
    <property type="component" value="Unassembled WGS sequence"/>
</dbReference>
<accession>A0A8S1T022</accession>
<evidence type="ECO:0008006" key="4">
    <source>
        <dbReference type="Google" id="ProtNLM"/>
    </source>
</evidence>
<evidence type="ECO:0000256" key="1">
    <source>
        <dbReference type="SAM" id="Phobius"/>
    </source>
</evidence>
<evidence type="ECO:0000313" key="3">
    <source>
        <dbReference type="Proteomes" id="UP000683925"/>
    </source>
</evidence>